<feature type="domain" description="SUZ" evidence="4">
    <location>
        <begin position="193"/>
        <end position="269"/>
    </location>
</feature>
<dbReference type="PANTHER" id="PTHR15672:SF8">
    <property type="entry name" value="PROTEIN ENCORE"/>
    <property type="match status" value="1"/>
</dbReference>
<dbReference type="SMART" id="SM00393">
    <property type="entry name" value="R3H"/>
    <property type="match status" value="1"/>
</dbReference>
<feature type="compositionally biased region" description="Basic residues" evidence="2">
    <location>
        <begin position="225"/>
        <end position="238"/>
    </location>
</feature>
<sequence length="431" mass="47844">MTSAGMMNKAHVEDDDWEQADVENMSKKLSQMHVRLQPRPTAQQQQPPPPPIDPWCPPPPVDPTPYHTNGYGYPPQTATQSSSSSASPLSRVTTNAVSLASPLDPVLVAALENPRERLTLLQFEDQIVHFIRSSRDTELVFPPLSSYHRLIIHRLAERCVLEHQTSDFAAYNSMGYDTNTTRAVTLFKTAYTCVPSVLLINLSTESSNPAASSAFSSHAAPPKIMTRKPNKNAAHKNQKAPASDTKNRTIQEREKEYAAARARIFGEDAPAEATTKPTPATHVAETAKRILPSAAPPVVDPIKISKHETKKSQDWKESKAQYRDRQKEMNDPDFTRHHHPMATGGRGAIYNGSSGYATPGRYPEYARSHSPSYQDYNQYNSRQQTPPPPPPDFYQRGMPAPAMFQPRGAPPRYTTKPPPSYSDADFPPLGQ</sequence>
<feature type="compositionally biased region" description="Low complexity" evidence="2">
    <location>
        <begin position="74"/>
        <end position="87"/>
    </location>
</feature>
<dbReference type="PROSITE" id="PS51673">
    <property type="entry name" value="SUZ"/>
    <property type="match status" value="1"/>
</dbReference>
<evidence type="ECO:0000313" key="7">
    <source>
        <dbReference type="Proteomes" id="UP000332933"/>
    </source>
</evidence>
<dbReference type="Gene3D" id="3.30.1370.50">
    <property type="entry name" value="R3H-like domain"/>
    <property type="match status" value="1"/>
</dbReference>
<dbReference type="EMBL" id="CAADRA010005174">
    <property type="protein sequence ID" value="VFT86489.1"/>
    <property type="molecule type" value="Genomic_DNA"/>
</dbReference>
<dbReference type="PANTHER" id="PTHR15672">
    <property type="entry name" value="CAMP-REGULATED PHOSPHOPROTEIN 21 RELATED R3H DOMAIN CONTAINING PROTEIN"/>
    <property type="match status" value="1"/>
</dbReference>
<dbReference type="InterPro" id="IPR051937">
    <property type="entry name" value="R3H_domain_containing"/>
</dbReference>
<feature type="compositionally biased region" description="Basic and acidic residues" evidence="2">
    <location>
        <begin position="304"/>
        <end position="335"/>
    </location>
</feature>
<dbReference type="InterPro" id="IPR036867">
    <property type="entry name" value="R3H_dom_sf"/>
</dbReference>
<organism evidence="6 7">
    <name type="scientific">Aphanomyces stellatus</name>
    <dbReference type="NCBI Taxonomy" id="120398"/>
    <lineage>
        <taxon>Eukaryota</taxon>
        <taxon>Sar</taxon>
        <taxon>Stramenopiles</taxon>
        <taxon>Oomycota</taxon>
        <taxon>Saprolegniomycetes</taxon>
        <taxon>Saprolegniales</taxon>
        <taxon>Verrucalvaceae</taxon>
        <taxon>Aphanomyces</taxon>
    </lineage>
</organism>
<dbReference type="AlphaFoldDB" id="A0A485KN85"/>
<proteinExistence type="predicted"/>
<feature type="region of interest" description="Disordered" evidence="2">
    <location>
        <begin position="304"/>
        <end position="431"/>
    </location>
</feature>
<gene>
    <name evidence="6" type="primary">Aste57867_9610</name>
    <name evidence="5" type="ORF">As57867_009572</name>
    <name evidence="6" type="ORF">ASTE57867_9610</name>
</gene>
<dbReference type="PROSITE" id="PS51061">
    <property type="entry name" value="R3H"/>
    <property type="match status" value="1"/>
</dbReference>
<feature type="region of interest" description="Disordered" evidence="2">
    <location>
        <begin position="1"/>
        <end position="89"/>
    </location>
</feature>
<feature type="compositionally biased region" description="Polar residues" evidence="2">
    <location>
        <begin position="369"/>
        <end position="384"/>
    </location>
</feature>
<evidence type="ECO:0000256" key="1">
    <source>
        <dbReference type="ARBA" id="ARBA00022553"/>
    </source>
</evidence>
<dbReference type="Pfam" id="PF01424">
    <property type="entry name" value="R3H"/>
    <property type="match status" value="1"/>
</dbReference>
<dbReference type="Proteomes" id="UP000332933">
    <property type="component" value="Unassembled WGS sequence"/>
</dbReference>
<dbReference type="EMBL" id="VJMH01005153">
    <property type="protein sequence ID" value="KAF0699834.1"/>
    <property type="molecule type" value="Genomic_DNA"/>
</dbReference>
<evidence type="ECO:0000259" key="4">
    <source>
        <dbReference type="PROSITE" id="PS51673"/>
    </source>
</evidence>
<keyword evidence="1" id="KW-0597">Phosphoprotein</keyword>
<feature type="compositionally biased region" description="Pro residues" evidence="2">
    <location>
        <begin position="46"/>
        <end position="63"/>
    </location>
</feature>
<reference evidence="5" key="2">
    <citation type="submission" date="2019-06" db="EMBL/GenBank/DDBJ databases">
        <title>Genomics analysis of Aphanomyces spp. identifies a new class of oomycete effector associated with host adaptation.</title>
        <authorList>
            <person name="Gaulin E."/>
        </authorList>
    </citation>
    <scope>NUCLEOTIDE SEQUENCE</scope>
    <source>
        <strain evidence="5">CBS 578.67</strain>
    </source>
</reference>
<dbReference type="GO" id="GO:0003676">
    <property type="term" value="F:nucleic acid binding"/>
    <property type="evidence" value="ECO:0007669"/>
    <property type="project" value="UniProtKB-UniRule"/>
</dbReference>
<dbReference type="InterPro" id="IPR001374">
    <property type="entry name" value="R3H_dom"/>
</dbReference>
<dbReference type="SUPFAM" id="SSF82708">
    <property type="entry name" value="R3H domain"/>
    <property type="match status" value="1"/>
</dbReference>
<dbReference type="InterPro" id="IPR024771">
    <property type="entry name" value="SUZ"/>
</dbReference>
<feature type="compositionally biased region" description="Low complexity" evidence="2">
    <location>
        <begin position="210"/>
        <end position="222"/>
    </location>
</feature>
<protein>
    <submittedName>
        <fullName evidence="6">Aste57867_9610 protein</fullName>
    </submittedName>
</protein>
<keyword evidence="7" id="KW-1185">Reference proteome</keyword>
<dbReference type="Pfam" id="PF12752">
    <property type="entry name" value="SUZ"/>
    <property type="match status" value="1"/>
</dbReference>
<reference evidence="6 7" key="1">
    <citation type="submission" date="2019-03" db="EMBL/GenBank/DDBJ databases">
        <authorList>
            <person name="Gaulin E."/>
            <person name="Dumas B."/>
        </authorList>
    </citation>
    <scope>NUCLEOTIDE SEQUENCE [LARGE SCALE GENOMIC DNA]</scope>
    <source>
        <strain evidence="6">CBS 568.67</strain>
    </source>
</reference>
<feature type="domain" description="R3H" evidence="3">
    <location>
        <begin position="117"/>
        <end position="190"/>
    </location>
</feature>
<evidence type="ECO:0000259" key="3">
    <source>
        <dbReference type="PROSITE" id="PS51061"/>
    </source>
</evidence>
<dbReference type="OrthoDB" id="278430at2759"/>
<evidence type="ECO:0000313" key="5">
    <source>
        <dbReference type="EMBL" id="KAF0699834.1"/>
    </source>
</evidence>
<evidence type="ECO:0000256" key="2">
    <source>
        <dbReference type="SAM" id="MobiDB-lite"/>
    </source>
</evidence>
<evidence type="ECO:0000313" key="6">
    <source>
        <dbReference type="EMBL" id="VFT86489.1"/>
    </source>
</evidence>
<dbReference type="CDD" id="cd02642">
    <property type="entry name" value="R3H_encore_like"/>
    <property type="match status" value="1"/>
</dbReference>
<accession>A0A485KN85</accession>
<name>A0A485KN85_9STRA</name>
<feature type="region of interest" description="Disordered" evidence="2">
    <location>
        <begin position="210"/>
        <end position="250"/>
    </location>
</feature>